<comment type="subcellular location">
    <subcellularLocation>
        <location evidence="1">Cell outer membrane</location>
    </subcellularLocation>
</comment>
<organism evidence="8 9">
    <name type="scientific">Shinella zoogloeoides</name>
    <name type="common">Crabtreella saccharophila</name>
    <dbReference type="NCBI Taxonomy" id="352475"/>
    <lineage>
        <taxon>Bacteria</taxon>
        <taxon>Pseudomonadati</taxon>
        <taxon>Pseudomonadota</taxon>
        <taxon>Alphaproteobacteria</taxon>
        <taxon>Hyphomicrobiales</taxon>
        <taxon>Rhizobiaceae</taxon>
        <taxon>Shinella</taxon>
    </lineage>
</organism>
<evidence type="ECO:0000256" key="1">
    <source>
        <dbReference type="ARBA" id="ARBA00004442"/>
    </source>
</evidence>
<keyword evidence="4" id="KW-0998">Cell outer membrane</keyword>
<dbReference type="EMBL" id="WUML01000012">
    <property type="protein sequence ID" value="MXO01455.1"/>
    <property type="molecule type" value="Genomic_DNA"/>
</dbReference>
<evidence type="ECO:0000256" key="3">
    <source>
        <dbReference type="ARBA" id="ARBA00023136"/>
    </source>
</evidence>
<dbReference type="Gene3D" id="2.40.160.20">
    <property type="match status" value="1"/>
</dbReference>
<dbReference type="AlphaFoldDB" id="A0A6N8TGA8"/>
<reference evidence="8 9" key="1">
    <citation type="submission" date="2019-12" db="EMBL/GenBank/DDBJ databases">
        <title>Shinella granuli gen. nov., sp. nov., and proposal of the reclassification of Zoogloea ramigera ATCC 19623 as Shinella zoogloeoides sp. nov.</title>
        <authorList>
            <person name="Gao J."/>
        </authorList>
    </citation>
    <scope>NUCLEOTIDE SEQUENCE [LARGE SCALE GENOMIC DNA]</scope>
    <source>
        <strain evidence="8 9">DSM 287</strain>
    </source>
</reference>
<accession>A0A6N8TGA8</accession>
<gene>
    <name evidence="8" type="ORF">GR156_14140</name>
</gene>
<sequence length="258" mass="26771">MKRLLVRTTAVLLISSGAAYAADLTEPAPATFEERVASNFDWSGAYVGVNVGGGFGTFDHPFAITAPAPVGTVVDGSVDISAGGFLGGVQAGYNWQNGDFVFGAEADFQGSAVKAEDSLSVNTVPPFGAGSIDGEAGTKVKWFGTVRARAGVSPVDRLLVYGTAGLAYGKVESYLNANVTGGGPIGNIDVSKSNTKAGWTVGAGAEYAVTNNWTIKSEYLYTDLGKTTLINADLFGANATLKNDVSFHTIRIGLNYKF</sequence>
<feature type="signal peptide" evidence="6">
    <location>
        <begin position="1"/>
        <end position="21"/>
    </location>
</feature>
<evidence type="ECO:0000313" key="9">
    <source>
        <dbReference type="Proteomes" id="UP000440304"/>
    </source>
</evidence>
<dbReference type="PANTHER" id="PTHR34001">
    <property type="entry name" value="BLL7405 PROTEIN"/>
    <property type="match status" value="1"/>
</dbReference>
<evidence type="ECO:0000259" key="7">
    <source>
        <dbReference type="Pfam" id="PF13505"/>
    </source>
</evidence>
<evidence type="ECO:0000256" key="5">
    <source>
        <dbReference type="ARBA" id="ARBA00038306"/>
    </source>
</evidence>
<keyword evidence="2 6" id="KW-0732">Signal</keyword>
<dbReference type="SUPFAM" id="SSF56925">
    <property type="entry name" value="OMPA-like"/>
    <property type="match status" value="1"/>
</dbReference>
<dbReference type="Proteomes" id="UP000440304">
    <property type="component" value="Unassembled WGS sequence"/>
</dbReference>
<comment type="similarity">
    <text evidence="5">Belongs to the Omp25/RopB family.</text>
</comment>
<dbReference type="InterPro" id="IPR027385">
    <property type="entry name" value="Beta-barrel_OMP"/>
</dbReference>
<dbReference type="OrthoDB" id="9815357at2"/>
<feature type="chain" id="PRO_5026936839" evidence="6">
    <location>
        <begin position="22"/>
        <end position="258"/>
    </location>
</feature>
<evidence type="ECO:0000313" key="8">
    <source>
        <dbReference type="EMBL" id="MXO01455.1"/>
    </source>
</evidence>
<comment type="caution">
    <text evidence="8">The sequence shown here is derived from an EMBL/GenBank/DDBJ whole genome shotgun (WGS) entry which is preliminary data.</text>
</comment>
<dbReference type="InterPro" id="IPR051692">
    <property type="entry name" value="OMP-like"/>
</dbReference>
<name>A0A6N8TGA8_SHIZO</name>
<evidence type="ECO:0000256" key="4">
    <source>
        <dbReference type="ARBA" id="ARBA00023237"/>
    </source>
</evidence>
<keyword evidence="3" id="KW-0472">Membrane</keyword>
<dbReference type="GO" id="GO:0009279">
    <property type="term" value="C:cell outer membrane"/>
    <property type="evidence" value="ECO:0007669"/>
    <property type="project" value="UniProtKB-SubCell"/>
</dbReference>
<dbReference type="RefSeq" id="WP_160786956.1">
    <property type="nucleotide sequence ID" value="NZ_CP086610.1"/>
</dbReference>
<feature type="domain" description="Outer membrane protein beta-barrel" evidence="7">
    <location>
        <begin position="11"/>
        <end position="258"/>
    </location>
</feature>
<dbReference type="InterPro" id="IPR011250">
    <property type="entry name" value="OMP/PagP_B-barrel"/>
</dbReference>
<proteinExistence type="inferred from homology"/>
<protein>
    <submittedName>
        <fullName evidence="8">Outer membrane beta-barrel protein</fullName>
    </submittedName>
</protein>
<dbReference type="PANTHER" id="PTHR34001:SF3">
    <property type="entry name" value="BLL7405 PROTEIN"/>
    <property type="match status" value="1"/>
</dbReference>
<evidence type="ECO:0000256" key="6">
    <source>
        <dbReference type="SAM" id="SignalP"/>
    </source>
</evidence>
<dbReference type="Pfam" id="PF13505">
    <property type="entry name" value="OMP_b-brl"/>
    <property type="match status" value="1"/>
</dbReference>
<evidence type="ECO:0000256" key="2">
    <source>
        <dbReference type="ARBA" id="ARBA00022729"/>
    </source>
</evidence>